<reference evidence="2 3" key="1">
    <citation type="submission" date="2024-01" db="EMBL/GenBank/DDBJ databases">
        <title>Genome assemblies of Stephania.</title>
        <authorList>
            <person name="Yang L."/>
        </authorList>
    </citation>
    <scope>NUCLEOTIDE SEQUENCE [LARGE SCALE GENOMIC DNA]</scope>
    <source>
        <strain evidence="2">QJT</strain>
        <tissue evidence="2">Leaf</tissue>
    </source>
</reference>
<dbReference type="PANTHER" id="PTHR46033">
    <property type="entry name" value="PROTEIN MAIN-LIKE 2"/>
    <property type="match status" value="1"/>
</dbReference>
<evidence type="ECO:0000313" key="2">
    <source>
        <dbReference type="EMBL" id="KAK9084824.1"/>
    </source>
</evidence>
<dbReference type="Pfam" id="PF10536">
    <property type="entry name" value="PMD"/>
    <property type="match status" value="1"/>
</dbReference>
<dbReference type="AlphaFoldDB" id="A0AAP0HFE4"/>
<sequence>MAKSKSRRSESLPKIEFSGWRDPQKKWKQWVDRLTPKNSQIWEKSGISQAIKASTYKIKRDEAVIVGLSEYWAPSTNSFEFNFGAATITLEDLMGLGGYSVFGEPVSLTVPEKLLGMQCQITQKHKWFYNNTSNRNPSFSCWMSHFMEECEGEEIEHIGFLVLWLSRFVFPSNGDFVSRNVFSIAVHLANETRIALGPAVLPSIYGDLRTLSDFVSNGPKGHGLLPCTVYVPMQLVQLWAWEKFVLLSPYVARKTSDGDTWRQSGKGSNPR</sequence>
<dbReference type="EMBL" id="JBBNAE010000011">
    <property type="protein sequence ID" value="KAK9084824.1"/>
    <property type="molecule type" value="Genomic_DNA"/>
</dbReference>
<dbReference type="GO" id="GO:0010073">
    <property type="term" value="P:meristem maintenance"/>
    <property type="evidence" value="ECO:0007669"/>
    <property type="project" value="InterPro"/>
</dbReference>
<proteinExistence type="predicted"/>
<keyword evidence="3" id="KW-1185">Reference proteome</keyword>
<dbReference type="Proteomes" id="UP001417504">
    <property type="component" value="Unassembled WGS sequence"/>
</dbReference>
<evidence type="ECO:0000259" key="1">
    <source>
        <dbReference type="Pfam" id="PF10536"/>
    </source>
</evidence>
<accession>A0AAP0HFE4</accession>
<comment type="caution">
    <text evidence="2">The sequence shown here is derived from an EMBL/GenBank/DDBJ whole genome shotgun (WGS) entry which is preliminary data.</text>
</comment>
<dbReference type="PANTHER" id="PTHR46033:SF80">
    <property type="entry name" value="PROTEIN MAIN-LIKE 2-LIKE"/>
    <property type="match status" value="1"/>
</dbReference>
<protein>
    <recommendedName>
        <fullName evidence="1">Aminotransferase-like plant mobile domain-containing protein</fullName>
    </recommendedName>
</protein>
<evidence type="ECO:0000313" key="3">
    <source>
        <dbReference type="Proteomes" id="UP001417504"/>
    </source>
</evidence>
<gene>
    <name evidence="2" type="ORF">Sjap_025235</name>
</gene>
<organism evidence="2 3">
    <name type="scientific">Stephania japonica</name>
    <dbReference type="NCBI Taxonomy" id="461633"/>
    <lineage>
        <taxon>Eukaryota</taxon>
        <taxon>Viridiplantae</taxon>
        <taxon>Streptophyta</taxon>
        <taxon>Embryophyta</taxon>
        <taxon>Tracheophyta</taxon>
        <taxon>Spermatophyta</taxon>
        <taxon>Magnoliopsida</taxon>
        <taxon>Ranunculales</taxon>
        <taxon>Menispermaceae</taxon>
        <taxon>Menispermoideae</taxon>
        <taxon>Cissampelideae</taxon>
        <taxon>Stephania</taxon>
    </lineage>
</organism>
<name>A0AAP0HFE4_9MAGN</name>
<dbReference type="InterPro" id="IPR044824">
    <property type="entry name" value="MAIN-like"/>
</dbReference>
<feature type="domain" description="Aminotransferase-like plant mobile" evidence="1">
    <location>
        <begin position="46"/>
        <end position="253"/>
    </location>
</feature>
<dbReference type="InterPro" id="IPR019557">
    <property type="entry name" value="AminoTfrase-like_pln_mobile"/>
</dbReference>